<dbReference type="InterPro" id="IPR041628">
    <property type="entry name" value="ChlI/MoxR_AAA_lid"/>
</dbReference>
<keyword evidence="4" id="KW-0067">ATP-binding</keyword>
<dbReference type="Gene3D" id="3.40.50.300">
    <property type="entry name" value="P-loop containing nucleotide triphosphate hydrolases"/>
    <property type="match status" value="1"/>
</dbReference>
<keyword evidence="10" id="KW-1185">Reference proteome</keyword>
<evidence type="ECO:0000256" key="5">
    <source>
        <dbReference type="ARBA" id="ARBA00030759"/>
    </source>
</evidence>
<evidence type="ECO:0000256" key="6">
    <source>
        <dbReference type="ARBA" id="ARBA00053551"/>
    </source>
</evidence>
<evidence type="ECO:0000256" key="2">
    <source>
        <dbReference type="ARBA" id="ARBA00005799"/>
    </source>
</evidence>
<comment type="pathway">
    <text evidence="1">Porphyrin-containing compound metabolism; bacteriochlorophyll biosynthesis.</text>
</comment>
<dbReference type="Proteomes" id="UP001574673">
    <property type="component" value="Unassembled WGS sequence"/>
</dbReference>
<dbReference type="InterPro" id="IPR036465">
    <property type="entry name" value="vWFA_dom_sf"/>
</dbReference>
<gene>
    <name evidence="9" type="ORF">ABCS64_05295</name>
</gene>
<evidence type="ECO:0000256" key="4">
    <source>
        <dbReference type="ARBA" id="ARBA00022840"/>
    </source>
</evidence>
<dbReference type="SUPFAM" id="SSF53300">
    <property type="entry name" value="vWA-like"/>
    <property type="match status" value="1"/>
</dbReference>
<dbReference type="Gene3D" id="3.40.50.410">
    <property type="entry name" value="von Willebrand factor, type A domain"/>
    <property type="match status" value="1"/>
</dbReference>
<feature type="compositionally biased region" description="Acidic residues" evidence="7">
    <location>
        <begin position="332"/>
        <end position="343"/>
    </location>
</feature>
<name>A0ABV4UDN3_9RHOO</name>
<dbReference type="InterPro" id="IPR052989">
    <property type="entry name" value="Mg-chelatase_DI-like"/>
</dbReference>
<evidence type="ECO:0000259" key="8">
    <source>
        <dbReference type="PROSITE" id="PS50234"/>
    </source>
</evidence>
<comment type="caution">
    <text evidence="9">The sequence shown here is derived from an EMBL/GenBank/DDBJ whole genome shotgun (WGS) entry which is preliminary data.</text>
</comment>
<proteinExistence type="inferred from homology"/>
<sequence length="687" mass="74243">MTALLIKSEKDDSWNNALSKTAAFSAPARCGYPFSAILAQEEMKLALLLNAVNPAIGGVVVRGEKGTAKSTAARGLRELLPARADGNLPAFVDFPLGATEDMVIGSIDFEGAIRDGAVRFQPGILARAHEGVLYIDEVNLLDDHLVDSILDAAESGENIVEREGQSLRHPARFILVGTMNPEEGELRPQLLDRFGLAVSIVGEHDAALRVELLKRREAFDADSEAFRAAYKEAESRLGQRIADARERLAEVAIARHLMGFIAEICTRNHVAGHRADIVIARAACAFAAWEGRSDVNADDILKVAPMALLHRMRAGAPDMPPPPPPPPPETEAQPEEENQEEQNADTQGEQSPEEAPPEEASPPPDGDTSAETSPPSDAPPDAPDDGKAAQDAGADDSSDEVQEVGQTFSVRQIRRAVKDQILRTGSGRRSRTRSASKQGRYIKSTARRQGRNDLALDATLRAAAPYQKARRASADGQGQGMAVLVEMDDIREKIRERRIGNFLLFVVDGSGSMGAQRRMVETKAAIMSLLLDAYQKRDKVAMVIFRGRTAEVVLPPTNSVERAARLLADLPIGGRTPLAAGLAEAAGVLRRVLRKEPNIMPLVIVMTDGRANAALGEGVPRDEALRIALALHERFETTQFVVVDTEAPGVVRLELARQLAGVLGASYFKVEDLRAEDLVSIAKEHRA</sequence>
<feature type="compositionally biased region" description="Low complexity" evidence="7">
    <location>
        <begin position="366"/>
        <end position="375"/>
    </location>
</feature>
<dbReference type="CDD" id="cd00009">
    <property type="entry name" value="AAA"/>
    <property type="match status" value="1"/>
</dbReference>
<dbReference type="Pfam" id="PF13519">
    <property type="entry name" value="VWA_2"/>
    <property type="match status" value="1"/>
</dbReference>
<dbReference type="SMART" id="SM00382">
    <property type="entry name" value="AAA"/>
    <property type="match status" value="1"/>
</dbReference>
<feature type="compositionally biased region" description="Pro residues" evidence="7">
    <location>
        <begin position="318"/>
        <end position="329"/>
    </location>
</feature>
<comment type="similarity">
    <text evidence="2">Belongs to the Mg-chelatase subunits D/I family.</text>
</comment>
<dbReference type="PANTHER" id="PTHR35023">
    <property type="entry name" value="CHELATASE-RELATED"/>
    <property type="match status" value="1"/>
</dbReference>
<comment type="function">
    <text evidence="6">Involved in bacteriochlorophyll biosynthesis; introduces a magnesium ion into protoporphyrin IX to yield Mg-protoporphyrin IX.</text>
</comment>
<feature type="compositionally biased region" description="Acidic residues" evidence="7">
    <location>
        <begin position="393"/>
        <end position="402"/>
    </location>
</feature>
<reference evidence="10" key="1">
    <citation type="submission" date="2024-06" db="EMBL/GenBank/DDBJ databases">
        <title>Radixoralia hellwigii gen. nov., sp nov., isolated from a root canal in the human oral cavity.</title>
        <authorList>
            <person name="Bartsch S."/>
            <person name="Wittmer A."/>
            <person name="Schulz A.-K."/>
            <person name="Neumann-Schaal M."/>
            <person name="Wolf J."/>
            <person name="Gronow S."/>
            <person name="Tennert C."/>
            <person name="Haecker G."/>
            <person name="Cieplik F."/>
            <person name="Al-Ahmad A."/>
        </authorList>
    </citation>
    <scope>NUCLEOTIDE SEQUENCE [LARGE SCALE GENOMIC DNA]</scope>
    <source>
        <strain evidence="10">Wk13</strain>
    </source>
</reference>
<dbReference type="InterPro" id="IPR002035">
    <property type="entry name" value="VWF_A"/>
</dbReference>
<dbReference type="RefSeq" id="WP_418890857.1">
    <property type="nucleotide sequence ID" value="NZ_JBEUWX010000002.1"/>
</dbReference>
<feature type="region of interest" description="Disordered" evidence="7">
    <location>
        <begin position="313"/>
        <end position="440"/>
    </location>
</feature>
<evidence type="ECO:0000256" key="1">
    <source>
        <dbReference type="ARBA" id="ARBA00004800"/>
    </source>
</evidence>
<accession>A0ABV4UDN3</accession>
<evidence type="ECO:0000256" key="3">
    <source>
        <dbReference type="ARBA" id="ARBA00022741"/>
    </source>
</evidence>
<organism evidence="9 10">
    <name type="scientific">Dentiradicibacter hellwigii</name>
    <dbReference type="NCBI Taxonomy" id="3149053"/>
    <lineage>
        <taxon>Bacteria</taxon>
        <taxon>Pseudomonadati</taxon>
        <taxon>Pseudomonadota</taxon>
        <taxon>Betaproteobacteria</taxon>
        <taxon>Rhodocyclales</taxon>
        <taxon>Rhodocyclaceae</taxon>
        <taxon>Dentiradicibacter</taxon>
    </lineage>
</organism>
<dbReference type="Gene3D" id="1.10.8.80">
    <property type="entry name" value="Magnesium chelatase subunit I, C-Terminal domain"/>
    <property type="match status" value="1"/>
</dbReference>
<dbReference type="PROSITE" id="PS50234">
    <property type="entry name" value="VWFA"/>
    <property type="match status" value="1"/>
</dbReference>
<dbReference type="SMART" id="SM00327">
    <property type="entry name" value="VWA"/>
    <property type="match status" value="1"/>
</dbReference>
<evidence type="ECO:0000313" key="9">
    <source>
        <dbReference type="EMBL" id="MFA9949748.1"/>
    </source>
</evidence>
<evidence type="ECO:0000313" key="10">
    <source>
        <dbReference type="Proteomes" id="UP001574673"/>
    </source>
</evidence>
<feature type="domain" description="VWFA" evidence="8">
    <location>
        <begin position="502"/>
        <end position="685"/>
    </location>
</feature>
<dbReference type="Pfam" id="PF01078">
    <property type="entry name" value="Mg_chelatase"/>
    <property type="match status" value="1"/>
</dbReference>
<dbReference type="InterPro" id="IPR027417">
    <property type="entry name" value="P-loop_NTPase"/>
</dbReference>
<dbReference type="SUPFAM" id="SSF52540">
    <property type="entry name" value="P-loop containing nucleoside triphosphate hydrolases"/>
    <property type="match status" value="1"/>
</dbReference>
<dbReference type="Pfam" id="PF17863">
    <property type="entry name" value="AAA_lid_2"/>
    <property type="match status" value="1"/>
</dbReference>
<dbReference type="InterPro" id="IPR003593">
    <property type="entry name" value="AAA+_ATPase"/>
</dbReference>
<dbReference type="CDD" id="cd01451">
    <property type="entry name" value="vWA_Magnesium_chelatase"/>
    <property type="match status" value="1"/>
</dbReference>
<protein>
    <recommendedName>
        <fullName evidence="5">Mg-protoporphyrin IX chelatase</fullName>
    </recommendedName>
</protein>
<dbReference type="EMBL" id="JBEUWX010000002">
    <property type="protein sequence ID" value="MFA9949748.1"/>
    <property type="molecule type" value="Genomic_DNA"/>
</dbReference>
<dbReference type="PANTHER" id="PTHR35023:SF1">
    <property type="entry name" value="MG-PROTOPORPHYRIN IX CHELATASE"/>
    <property type="match status" value="1"/>
</dbReference>
<evidence type="ECO:0000256" key="7">
    <source>
        <dbReference type="SAM" id="MobiDB-lite"/>
    </source>
</evidence>
<dbReference type="InterPro" id="IPR000523">
    <property type="entry name" value="Mg_chelatse_chII-like_cat_dom"/>
</dbReference>
<dbReference type="InterPro" id="IPR041702">
    <property type="entry name" value="BchD/ChlD_VWA"/>
</dbReference>
<keyword evidence="3" id="KW-0547">Nucleotide-binding</keyword>